<dbReference type="PANTHER" id="PTHR42937:SF1">
    <property type="entry name" value="DIAMINOPROPIONATE AMMONIA-LYASE"/>
    <property type="match status" value="1"/>
</dbReference>
<reference evidence="4 5" key="1">
    <citation type="submission" date="2019-02" db="EMBL/GenBank/DDBJ databases">
        <title>Genomic Encyclopedia of Type Strains, Phase IV (KMG-IV): sequencing the most valuable type-strain genomes for metagenomic binning, comparative biology and taxonomic classification.</title>
        <authorList>
            <person name="Goeker M."/>
        </authorList>
    </citation>
    <scope>NUCLEOTIDE SEQUENCE [LARGE SCALE GENOMIC DNA]</scope>
    <source>
        <strain evidence="4 5">DSM 16618</strain>
    </source>
</reference>
<evidence type="ECO:0000256" key="1">
    <source>
        <dbReference type="ARBA" id="ARBA00001933"/>
    </source>
</evidence>
<dbReference type="NCBIfam" id="NF006058">
    <property type="entry name" value="PRK08206.1"/>
    <property type="match status" value="1"/>
</dbReference>
<dbReference type="EMBL" id="SGWZ01000001">
    <property type="protein sequence ID" value="RZS72944.1"/>
    <property type="molecule type" value="Genomic_DNA"/>
</dbReference>
<dbReference type="AlphaFoldDB" id="A0A4Q7MW69"/>
<comment type="cofactor">
    <cofactor evidence="1">
        <name>pyridoxal 5'-phosphate</name>
        <dbReference type="ChEBI" id="CHEBI:597326"/>
    </cofactor>
</comment>
<dbReference type="PANTHER" id="PTHR42937">
    <property type="match status" value="1"/>
</dbReference>
<dbReference type="CDD" id="cd00640">
    <property type="entry name" value="Trp-synth-beta_II"/>
    <property type="match status" value="1"/>
</dbReference>
<organism evidence="4 5">
    <name type="scientific">Kerstersia gyiorum</name>
    <dbReference type="NCBI Taxonomy" id="206506"/>
    <lineage>
        <taxon>Bacteria</taxon>
        <taxon>Pseudomonadati</taxon>
        <taxon>Pseudomonadota</taxon>
        <taxon>Betaproteobacteria</taxon>
        <taxon>Burkholderiales</taxon>
        <taxon>Alcaligenaceae</taxon>
        <taxon>Kerstersia</taxon>
    </lineage>
</organism>
<name>A0A4Q7MW69_9BURK</name>
<dbReference type="Pfam" id="PF00291">
    <property type="entry name" value="PALP"/>
    <property type="match status" value="1"/>
</dbReference>
<proteinExistence type="predicted"/>
<dbReference type="RefSeq" id="WP_130486298.1">
    <property type="nucleotide sequence ID" value="NZ_CBCSEB010000003.1"/>
</dbReference>
<evidence type="ECO:0000256" key="2">
    <source>
        <dbReference type="ARBA" id="ARBA00022898"/>
    </source>
</evidence>
<feature type="domain" description="Tryptophan synthase beta chain-like PALP" evidence="3">
    <location>
        <begin position="50"/>
        <end position="363"/>
    </location>
</feature>
<accession>A0A4Q7MW69</accession>
<dbReference type="Gene3D" id="3.40.50.1100">
    <property type="match status" value="3"/>
</dbReference>
<comment type="caution">
    <text evidence="4">The sequence shown here is derived from an EMBL/GenBank/DDBJ whole genome shotgun (WGS) entry which is preliminary data.</text>
</comment>
<dbReference type="InterPro" id="IPR036052">
    <property type="entry name" value="TrpB-like_PALP_sf"/>
</dbReference>
<dbReference type="SUPFAM" id="SSF53686">
    <property type="entry name" value="Tryptophan synthase beta subunit-like PLP-dependent enzymes"/>
    <property type="match status" value="1"/>
</dbReference>
<dbReference type="InterPro" id="IPR001926">
    <property type="entry name" value="TrpB-like_PALP"/>
</dbReference>
<keyword evidence="2" id="KW-0663">Pyridoxal phosphate</keyword>
<evidence type="ECO:0000259" key="3">
    <source>
        <dbReference type="Pfam" id="PF00291"/>
    </source>
</evidence>
<gene>
    <name evidence="4" type="ORF">EV679_0127</name>
</gene>
<keyword evidence="4" id="KW-0456">Lyase</keyword>
<sequence length="379" mass="40210">MNRPDFPHTLYIDAIWRQTRDNTAFRSAIERTLPASLCAQAQAHITRWEQYRATPLLGLPAMAAAAGLAAILCKDEGPRFGLGSFKALGGAYAVALATAQQPGRMTVTCATEGNHGRSVAWGAQRAGVDCVIFLHAGVSPAREAAIAQYGARIIRVPGDYDDAVRACAQVAAQNGWQIISDTTWEGYEDIPKWVMAGYSVLAQELQAQLPQAPTHVFLQGGVGGMAAALMASLERCWPDAGMRYILVEPRSAACLMASARAGGEYRNTPGPFDTISAGLACGEPSRAVLEIICQGSDMMLALDDAAIKHAVRRFARPSQGDPAIVSGASGAAGLAGLQTVLATPILQQALALNQHSRVLLINTENDTDPQAYRDILQEG</sequence>
<evidence type="ECO:0000313" key="5">
    <source>
        <dbReference type="Proteomes" id="UP000292039"/>
    </source>
</evidence>
<evidence type="ECO:0000313" key="4">
    <source>
        <dbReference type="EMBL" id="RZS72944.1"/>
    </source>
</evidence>
<protein>
    <submittedName>
        <fullName evidence="4">Diaminopropionate ammonia-lyase</fullName>
    </submittedName>
</protein>
<dbReference type="Proteomes" id="UP000292039">
    <property type="component" value="Unassembled WGS sequence"/>
</dbReference>
<dbReference type="GO" id="GO:0016829">
    <property type="term" value="F:lyase activity"/>
    <property type="evidence" value="ECO:0007669"/>
    <property type="project" value="UniProtKB-KW"/>
</dbReference>